<dbReference type="EMBL" id="QYUP01000201">
    <property type="protein sequence ID" value="RJG08220.1"/>
    <property type="molecule type" value="Genomic_DNA"/>
</dbReference>
<organism evidence="2 3">
    <name type="scientific">Massilia cavernae</name>
    <dbReference type="NCBI Taxonomy" id="2320864"/>
    <lineage>
        <taxon>Bacteria</taxon>
        <taxon>Pseudomonadati</taxon>
        <taxon>Pseudomonadota</taxon>
        <taxon>Betaproteobacteria</taxon>
        <taxon>Burkholderiales</taxon>
        <taxon>Oxalobacteraceae</taxon>
        <taxon>Telluria group</taxon>
        <taxon>Massilia</taxon>
    </lineage>
</organism>
<protein>
    <recommendedName>
        <fullName evidence="4">Tyr recombinase domain-containing protein</fullName>
    </recommendedName>
</protein>
<accession>A0A418X6Y7</accession>
<name>A0A418X6Y7_9BURK</name>
<evidence type="ECO:0008006" key="4">
    <source>
        <dbReference type="Google" id="ProtNLM"/>
    </source>
</evidence>
<reference evidence="2 3" key="1">
    <citation type="submission" date="2018-09" db="EMBL/GenBank/DDBJ databases">
        <authorList>
            <person name="Zhu H."/>
        </authorList>
    </citation>
    <scope>NUCLEOTIDE SEQUENCE [LARGE SCALE GENOMIC DNA]</scope>
    <source>
        <strain evidence="2 3">K1S02-61</strain>
    </source>
</reference>
<evidence type="ECO:0000256" key="1">
    <source>
        <dbReference type="SAM" id="MobiDB-lite"/>
    </source>
</evidence>
<dbReference type="AlphaFoldDB" id="A0A418X6Y7"/>
<proteinExistence type="predicted"/>
<comment type="caution">
    <text evidence="2">The sequence shown here is derived from an EMBL/GenBank/DDBJ whole genome shotgun (WGS) entry which is preliminary data.</text>
</comment>
<feature type="compositionally biased region" description="Polar residues" evidence="1">
    <location>
        <begin position="1"/>
        <end position="10"/>
    </location>
</feature>
<evidence type="ECO:0000313" key="2">
    <source>
        <dbReference type="EMBL" id="RJG08220.1"/>
    </source>
</evidence>
<gene>
    <name evidence="2" type="ORF">D3872_25075</name>
</gene>
<evidence type="ECO:0000313" key="3">
    <source>
        <dbReference type="Proteomes" id="UP000284006"/>
    </source>
</evidence>
<feature type="region of interest" description="Disordered" evidence="1">
    <location>
        <begin position="1"/>
        <end position="29"/>
    </location>
</feature>
<sequence length="88" mass="10331">MHDPCTQLSLSRERKRRAAPQVPRYPDSGISPKIKATIDALPRLTSREREHYFCLRWLISLFCIRGMRISEINHLYAHGRLLFPARQS</sequence>
<dbReference type="Proteomes" id="UP000284006">
    <property type="component" value="Unassembled WGS sequence"/>
</dbReference>
<keyword evidence="3" id="KW-1185">Reference proteome</keyword>